<evidence type="ECO:0000256" key="7">
    <source>
        <dbReference type="SAM" id="MobiDB-lite"/>
    </source>
</evidence>
<dbReference type="InterPro" id="IPR013520">
    <property type="entry name" value="Ribonucl_H"/>
</dbReference>
<feature type="coiled-coil region" evidence="6">
    <location>
        <begin position="95"/>
        <end position="123"/>
    </location>
</feature>
<gene>
    <name evidence="9" type="ORF">CC86DRAFT_395397</name>
</gene>
<feature type="domain" description="Exonuclease" evidence="8">
    <location>
        <begin position="4"/>
        <end position="206"/>
    </location>
</feature>
<dbReference type="GO" id="GO:0005634">
    <property type="term" value="C:nucleus"/>
    <property type="evidence" value="ECO:0007669"/>
    <property type="project" value="TreeGrafter"/>
</dbReference>
<keyword evidence="10" id="KW-1185">Reference proteome</keyword>
<dbReference type="OrthoDB" id="16516at2759"/>
<dbReference type="Gene3D" id="3.30.420.10">
    <property type="entry name" value="Ribonuclease H-like superfamily/Ribonuclease H"/>
    <property type="match status" value="1"/>
</dbReference>
<comment type="function">
    <text evidence="5">Exoribonuclease involved in ribosome biosynthesis. Involved in the processing of ITS1, the internal transcribed spacer localized between the 18S and 5.8S rRNAs.</text>
</comment>
<reference evidence="9" key="1">
    <citation type="journal article" date="2020" name="Stud. Mycol.">
        <title>101 Dothideomycetes genomes: a test case for predicting lifestyles and emergence of pathogens.</title>
        <authorList>
            <person name="Haridas S."/>
            <person name="Albert R."/>
            <person name="Binder M."/>
            <person name="Bloem J."/>
            <person name="Labutti K."/>
            <person name="Salamov A."/>
            <person name="Andreopoulos B."/>
            <person name="Baker S."/>
            <person name="Barry K."/>
            <person name="Bills G."/>
            <person name="Bluhm B."/>
            <person name="Cannon C."/>
            <person name="Castanera R."/>
            <person name="Culley D."/>
            <person name="Daum C."/>
            <person name="Ezra D."/>
            <person name="Gonzalez J."/>
            <person name="Henrissat B."/>
            <person name="Kuo A."/>
            <person name="Liang C."/>
            <person name="Lipzen A."/>
            <person name="Lutzoni F."/>
            <person name="Magnuson J."/>
            <person name="Mondo S."/>
            <person name="Nolan M."/>
            <person name="Ohm R."/>
            <person name="Pangilinan J."/>
            <person name="Park H.-J."/>
            <person name="Ramirez L."/>
            <person name="Alfaro M."/>
            <person name="Sun H."/>
            <person name="Tritt A."/>
            <person name="Yoshinaga Y."/>
            <person name="Zwiers L.-H."/>
            <person name="Turgeon B."/>
            <person name="Goodwin S."/>
            <person name="Spatafora J."/>
            <person name="Crous P."/>
            <person name="Grigoriev I."/>
        </authorList>
    </citation>
    <scope>NUCLEOTIDE SEQUENCE</scope>
    <source>
        <strain evidence="9">CBS 113818</strain>
    </source>
</reference>
<evidence type="ECO:0000313" key="9">
    <source>
        <dbReference type="EMBL" id="KAF2825060.1"/>
    </source>
</evidence>
<dbReference type="GO" id="GO:0004527">
    <property type="term" value="F:exonuclease activity"/>
    <property type="evidence" value="ECO:0007669"/>
    <property type="project" value="UniProtKB-KW"/>
</dbReference>
<evidence type="ECO:0000259" key="8">
    <source>
        <dbReference type="SMART" id="SM00479"/>
    </source>
</evidence>
<evidence type="ECO:0000256" key="3">
    <source>
        <dbReference type="ARBA" id="ARBA00022801"/>
    </source>
</evidence>
<keyword evidence="2" id="KW-0540">Nuclease</keyword>
<proteinExistence type="predicted"/>
<dbReference type="SMART" id="SM00479">
    <property type="entry name" value="EXOIII"/>
    <property type="match status" value="1"/>
</dbReference>
<dbReference type="PANTHER" id="PTHR12801">
    <property type="entry name" value="RNA EXONUCLEASE REXO1 / RECO3 FAMILY MEMBER-RELATED"/>
    <property type="match status" value="1"/>
</dbReference>
<keyword evidence="4" id="KW-0269">Exonuclease</keyword>
<evidence type="ECO:0000256" key="1">
    <source>
        <dbReference type="ARBA" id="ARBA00022552"/>
    </source>
</evidence>
<dbReference type="PANTHER" id="PTHR12801:SF45">
    <property type="entry name" value="RNA EXONUCLEASE 4"/>
    <property type="match status" value="1"/>
</dbReference>
<evidence type="ECO:0000313" key="10">
    <source>
        <dbReference type="Proteomes" id="UP000799424"/>
    </source>
</evidence>
<protein>
    <recommendedName>
        <fullName evidence="8">Exonuclease domain-containing protein</fullName>
    </recommendedName>
</protein>
<keyword evidence="6" id="KW-0175">Coiled coil</keyword>
<keyword evidence="1" id="KW-0698">rRNA processing</keyword>
<evidence type="ECO:0000256" key="5">
    <source>
        <dbReference type="ARBA" id="ARBA00025599"/>
    </source>
</evidence>
<dbReference type="GO" id="GO:0003676">
    <property type="term" value="F:nucleic acid binding"/>
    <property type="evidence" value="ECO:0007669"/>
    <property type="project" value="InterPro"/>
</dbReference>
<dbReference type="SUPFAM" id="SSF53098">
    <property type="entry name" value="Ribonuclease H-like"/>
    <property type="match status" value="1"/>
</dbReference>
<dbReference type="Proteomes" id="UP000799424">
    <property type="component" value="Unassembled WGS sequence"/>
</dbReference>
<dbReference type="AlphaFoldDB" id="A0A6A6ZVG6"/>
<evidence type="ECO:0000256" key="4">
    <source>
        <dbReference type="ARBA" id="ARBA00022839"/>
    </source>
</evidence>
<sequence length="208" mass="22795">MGTAASSDPGLIRVTLVDDFFETVILDNIVEPDNARKQGTSLKGKAGAREEIWKYVGPHTLVVGHGVNNDLRSLRWIHTLVVDLYVTKFGRVKLKEAEELKLKKAEEQKLKEAEAQSEILASQNGSKDIADLKTSNSGTVTTPNDPTATTDQPPCVRKPGNLSLKTLTKKYLDRDIQTQGKKGHNSLEDAIAARDLVHRNVVDLIGGM</sequence>
<feature type="compositionally biased region" description="Low complexity" evidence="7">
    <location>
        <begin position="139"/>
        <end position="154"/>
    </location>
</feature>
<organism evidence="9 10">
    <name type="scientific">Ophiobolus disseminans</name>
    <dbReference type="NCBI Taxonomy" id="1469910"/>
    <lineage>
        <taxon>Eukaryota</taxon>
        <taxon>Fungi</taxon>
        <taxon>Dikarya</taxon>
        <taxon>Ascomycota</taxon>
        <taxon>Pezizomycotina</taxon>
        <taxon>Dothideomycetes</taxon>
        <taxon>Pleosporomycetidae</taxon>
        <taxon>Pleosporales</taxon>
        <taxon>Pleosporineae</taxon>
        <taxon>Phaeosphaeriaceae</taxon>
        <taxon>Ophiobolus</taxon>
    </lineage>
</organism>
<dbReference type="InterPro" id="IPR047021">
    <property type="entry name" value="REXO1/3/4-like"/>
</dbReference>
<dbReference type="EMBL" id="MU006229">
    <property type="protein sequence ID" value="KAF2825060.1"/>
    <property type="molecule type" value="Genomic_DNA"/>
</dbReference>
<feature type="region of interest" description="Disordered" evidence="7">
    <location>
        <begin position="124"/>
        <end position="160"/>
    </location>
</feature>
<dbReference type="InterPro" id="IPR036397">
    <property type="entry name" value="RNaseH_sf"/>
</dbReference>
<name>A0A6A6ZVG6_9PLEO</name>
<accession>A0A6A6ZVG6</accession>
<evidence type="ECO:0000256" key="2">
    <source>
        <dbReference type="ARBA" id="ARBA00022722"/>
    </source>
</evidence>
<dbReference type="InterPro" id="IPR012337">
    <property type="entry name" value="RNaseH-like_sf"/>
</dbReference>
<keyword evidence="3" id="KW-0378">Hydrolase</keyword>
<evidence type="ECO:0000256" key="6">
    <source>
        <dbReference type="SAM" id="Coils"/>
    </source>
</evidence>
<dbReference type="GO" id="GO:0006364">
    <property type="term" value="P:rRNA processing"/>
    <property type="evidence" value="ECO:0007669"/>
    <property type="project" value="UniProtKB-KW"/>
</dbReference>
<dbReference type="GO" id="GO:0000027">
    <property type="term" value="P:ribosomal large subunit assembly"/>
    <property type="evidence" value="ECO:0007669"/>
    <property type="project" value="TreeGrafter"/>
</dbReference>